<proteinExistence type="predicted"/>
<accession>A0A5C3PJ83</accession>
<dbReference type="InParanoid" id="A0A5C3PJ83"/>
<feature type="domain" description="Protein CPL1-like" evidence="2">
    <location>
        <begin position="216"/>
        <end position="279"/>
    </location>
</feature>
<dbReference type="PANTHER" id="PTHR35192">
    <property type="entry name" value="PROTEIN, PUTATIVE-RELATED"/>
    <property type="match status" value="1"/>
</dbReference>
<dbReference type="PANTHER" id="PTHR35192:SF2">
    <property type="entry name" value="APPLE DOMAIN-CONTAINING PROTEIN"/>
    <property type="match status" value="1"/>
</dbReference>
<dbReference type="InterPro" id="IPR048661">
    <property type="entry name" value="CPL1-like"/>
</dbReference>
<dbReference type="Pfam" id="PF21671">
    <property type="entry name" value="CPL1-like"/>
    <property type="match status" value="1"/>
</dbReference>
<dbReference type="InterPro" id="IPR038955">
    <property type="entry name" value="PriA/CPL1_fungi"/>
</dbReference>
<keyword evidence="4" id="KW-1185">Reference proteome</keyword>
<organism evidence="3 4">
    <name type="scientific">Polyporus arcularius HHB13444</name>
    <dbReference type="NCBI Taxonomy" id="1314778"/>
    <lineage>
        <taxon>Eukaryota</taxon>
        <taxon>Fungi</taxon>
        <taxon>Dikarya</taxon>
        <taxon>Basidiomycota</taxon>
        <taxon>Agaricomycotina</taxon>
        <taxon>Agaricomycetes</taxon>
        <taxon>Polyporales</taxon>
        <taxon>Polyporaceae</taxon>
        <taxon>Polyporus</taxon>
    </lineage>
</organism>
<feature type="signal peptide" evidence="1">
    <location>
        <begin position="1"/>
        <end position="20"/>
    </location>
</feature>
<reference evidence="3 4" key="1">
    <citation type="journal article" date="2019" name="Nat. Ecol. Evol.">
        <title>Megaphylogeny resolves global patterns of mushroom evolution.</title>
        <authorList>
            <person name="Varga T."/>
            <person name="Krizsan K."/>
            <person name="Foldi C."/>
            <person name="Dima B."/>
            <person name="Sanchez-Garcia M."/>
            <person name="Sanchez-Ramirez S."/>
            <person name="Szollosi G.J."/>
            <person name="Szarkandi J.G."/>
            <person name="Papp V."/>
            <person name="Albert L."/>
            <person name="Andreopoulos W."/>
            <person name="Angelini C."/>
            <person name="Antonin V."/>
            <person name="Barry K.W."/>
            <person name="Bougher N.L."/>
            <person name="Buchanan P."/>
            <person name="Buyck B."/>
            <person name="Bense V."/>
            <person name="Catcheside P."/>
            <person name="Chovatia M."/>
            <person name="Cooper J."/>
            <person name="Damon W."/>
            <person name="Desjardin D."/>
            <person name="Finy P."/>
            <person name="Geml J."/>
            <person name="Haridas S."/>
            <person name="Hughes K."/>
            <person name="Justo A."/>
            <person name="Karasinski D."/>
            <person name="Kautmanova I."/>
            <person name="Kiss B."/>
            <person name="Kocsube S."/>
            <person name="Kotiranta H."/>
            <person name="LaButti K.M."/>
            <person name="Lechner B.E."/>
            <person name="Liimatainen K."/>
            <person name="Lipzen A."/>
            <person name="Lukacs Z."/>
            <person name="Mihaltcheva S."/>
            <person name="Morgado L.N."/>
            <person name="Niskanen T."/>
            <person name="Noordeloos M.E."/>
            <person name="Ohm R.A."/>
            <person name="Ortiz-Santana B."/>
            <person name="Ovrebo C."/>
            <person name="Racz N."/>
            <person name="Riley R."/>
            <person name="Savchenko A."/>
            <person name="Shiryaev A."/>
            <person name="Soop K."/>
            <person name="Spirin V."/>
            <person name="Szebenyi C."/>
            <person name="Tomsovsky M."/>
            <person name="Tulloss R.E."/>
            <person name="Uehling J."/>
            <person name="Grigoriev I.V."/>
            <person name="Vagvolgyi C."/>
            <person name="Papp T."/>
            <person name="Martin F.M."/>
            <person name="Miettinen O."/>
            <person name="Hibbett D.S."/>
            <person name="Nagy L.G."/>
        </authorList>
    </citation>
    <scope>NUCLEOTIDE SEQUENCE [LARGE SCALE GENOMIC DNA]</scope>
    <source>
        <strain evidence="3 4">HHB13444</strain>
    </source>
</reference>
<dbReference type="AlphaFoldDB" id="A0A5C3PJ83"/>
<dbReference type="EMBL" id="ML211079">
    <property type="protein sequence ID" value="TFK89341.1"/>
    <property type="molecule type" value="Genomic_DNA"/>
</dbReference>
<dbReference type="STRING" id="1314778.A0A5C3PJ83"/>
<dbReference type="Proteomes" id="UP000308197">
    <property type="component" value="Unassembled WGS sequence"/>
</dbReference>
<evidence type="ECO:0000259" key="2">
    <source>
        <dbReference type="Pfam" id="PF21671"/>
    </source>
</evidence>
<name>A0A5C3PJ83_9APHY</name>
<protein>
    <recommendedName>
        <fullName evidence="2">Protein CPL1-like domain-containing protein</fullName>
    </recommendedName>
</protein>
<keyword evidence="1" id="KW-0732">Signal</keyword>
<evidence type="ECO:0000313" key="4">
    <source>
        <dbReference type="Proteomes" id="UP000308197"/>
    </source>
</evidence>
<evidence type="ECO:0000256" key="1">
    <source>
        <dbReference type="SAM" id="SignalP"/>
    </source>
</evidence>
<feature type="chain" id="PRO_5023037373" description="Protein CPL1-like domain-containing protein" evidence="1">
    <location>
        <begin position="21"/>
        <end position="288"/>
    </location>
</feature>
<sequence>MRVFGFTLVSLVLGFTIVNAQKLARSANPRALRSSRAARTIGGTLRVRQTTTDTCANLDGQDLVVNAVDYGGLDGVVLCLSGVDAFIDTNAVAQDAAADQGVPDTRAALNDLINASGEVCTYPAGSTPAATADDPCAFTCDNGFTPSPAGDPTMCVCEAPAADCNGVCTTDACPSPGPAPRRRGYTNSLRKRAMCPAGTTACAVYERRGVRSNPVDCVDTDNDLESCGGCINPLDSFSPKGRDCSAIPGAMSFQCKFGVCIVNSCDSGYVRAADNSSCISARRFLQQN</sequence>
<gene>
    <name evidence="3" type="ORF">K466DRAFT_597878</name>
</gene>
<evidence type="ECO:0000313" key="3">
    <source>
        <dbReference type="EMBL" id="TFK89341.1"/>
    </source>
</evidence>